<reference evidence="2 3" key="1">
    <citation type="submission" date="2017-12" db="EMBL/GenBank/DDBJ databases">
        <title>Genome Sequence of the Amphotericin B-resistant Candida duobushaemulonii strain, B09383.</title>
        <authorList>
            <person name="Chow N.A."/>
            <person name="Gade L."/>
            <person name="Batra D."/>
            <person name="Rowe L.A."/>
            <person name="Loparev V.N."/>
            <person name="Litvintseva A.P."/>
        </authorList>
    </citation>
    <scope>NUCLEOTIDE SEQUENCE [LARGE SCALE GENOMIC DNA]</scope>
    <source>
        <strain evidence="2 3">B09383</strain>
    </source>
</reference>
<name>A0A2V1AH94_9ASCO</name>
<evidence type="ECO:0000313" key="2">
    <source>
        <dbReference type="EMBL" id="PVH16984.1"/>
    </source>
</evidence>
<dbReference type="Gene3D" id="3.10.129.10">
    <property type="entry name" value="Hotdog Thioesterase"/>
    <property type="match status" value="1"/>
</dbReference>
<dbReference type="CDD" id="cd03443">
    <property type="entry name" value="PaaI_thioesterase"/>
    <property type="match status" value="1"/>
</dbReference>
<dbReference type="GeneID" id="37004541"/>
<dbReference type="InterPro" id="IPR036866">
    <property type="entry name" value="RibonucZ/Hydroxyglut_hydro"/>
</dbReference>
<dbReference type="InterPro" id="IPR006683">
    <property type="entry name" value="Thioestr_dom"/>
</dbReference>
<dbReference type="VEuPathDB" id="FungiDB:CXQ87_004542"/>
<comment type="caution">
    <text evidence="2">The sequence shown here is derived from an EMBL/GenBank/DDBJ whole genome shotgun (WGS) entry which is preliminary data.</text>
</comment>
<dbReference type="InterPro" id="IPR052061">
    <property type="entry name" value="PTE-AB_protein"/>
</dbReference>
<dbReference type="Pfam" id="PF03061">
    <property type="entry name" value="4HBT"/>
    <property type="match status" value="1"/>
</dbReference>
<dbReference type="Proteomes" id="UP000244406">
    <property type="component" value="Unassembled WGS sequence"/>
</dbReference>
<dbReference type="InterPro" id="IPR029069">
    <property type="entry name" value="HotDog_dom_sf"/>
</dbReference>
<dbReference type="SUPFAM" id="SSF54637">
    <property type="entry name" value="Thioesterase/thiol ester dehydrase-isomerase"/>
    <property type="match status" value="1"/>
</dbReference>
<evidence type="ECO:0000313" key="3">
    <source>
        <dbReference type="Proteomes" id="UP000244406"/>
    </source>
</evidence>
<dbReference type="RefSeq" id="XP_025337924.1">
    <property type="nucleotide sequence ID" value="XM_025482981.1"/>
</dbReference>
<accession>A0A2V1AH94</accession>
<dbReference type="AlphaFoldDB" id="A0A2V1AH94"/>
<gene>
    <name evidence="2" type="ORF">CXQ87_004542</name>
</gene>
<dbReference type="PANTHER" id="PTHR47260">
    <property type="entry name" value="UPF0644 PROTEIN PB2B4.06"/>
    <property type="match status" value="1"/>
</dbReference>
<dbReference type="EMBL" id="PKFP01000006">
    <property type="protein sequence ID" value="PVH16984.1"/>
    <property type="molecule type" value="Genomic_DNA"/>
</dbReference>
<evidence type="ECO:0000259" key="1">
    <source>
        <dbReference type="Pfam" id="PF03061"/>
    </source>
</evidence>
<organism evidence="2 3">
    <name type="scientific">Candidozyma duobushaemuli</name>
    <dbReference type="NCBI Taxonomy" id="1231522"/>
    <lineage>
        <taxon>Eukaryota</taxon>
        <taxon>Fungi</taxon>
        <taxon>Dikarya</taxon>
        <taxon>Ascomycota</taxon>
        <taxon>Saccharomycotina</taxon>
        <taxon>Pichiomycetes</taxon>
        <taxon>Metschnikowiaceae</taxon>
        <taxon>Candidozyma</taxon>
    </lineage>
</organism>
<feature type="domain" description="Thioesterase" evidence="1">
    <location>
        <begin position="368"/>
        <end position="436"/>
    </location>
</feature>
<keyword evidence="3" id="KW-1185">Reference proteome</keyword>
<sequence length="461" mass="51147">MYPDPLKVVSRKITDSIVLSSSGFRRFGKINFGARMALFNYNGSIVVWSAMPYGDGVKKALELSADGKDPQVSYVIVPDREHTMAAKSFKQQFPALKIIAMEGVDLGSEAPIDHVIKADVKEKILDKSALESIGITDPVIVDNFEFVYLPSHANKELVMYDKNSKSVFQADLLFNLRADEENEQFTKEVGHEGSAFSGFSYPAKYINPDSKVGRFFMNKAASSSSGAEGLRNIYSWDFDRLVMCHGSVFETGGKEAETTPKSAGVVADEQYAGQLYAHKIYQYYQALAEKHAVVNKKCGDISESIWPNLTGDTLIGPEKIGLRSGSLYLIDDKFLTTFDDVEELQEGENNSGYTFFRLGSRISGHPKIVHGGLLATLLDELTCRVAFQNFHSKKGVTANLNIKYLKPCFVNSYVLIKCTFVNKKGRKCITRGQVYHVDLDAEIDGDIAEFVESKENLAQMG</sequence>
<dbReference type="PANTHER" id="PTHR47260:SF1">
    <property type="entry name" value="UPF0644 PROTEIN PB2B4.06"/>
    <property type="match status" value="1"/>
</dbReference>
<dbReference type="SUPFAM" id="SSF56281">
    <property type="entry name" value="Metallo-hydrolase/oxidoreductase"/>
    <property type="match status" value="1"/>
</dbReference>
<proteinExistence type="predicted"/>
<protein>
    <recommendedName>
        <fullName evidence="1">Thioesterase domain-containing protein</fullName>
    </recommendedName>
</protein>